<comment type="similarity">
    <text evidence="8">Belongs to the TRAP transporter small permease family.</text>
</comment>
<dbReference type="InterPro" id="IPR055348">
    <property type="entry name" value="DctQ"/>
</dbReference>
<keyword evidence="4" id="KW-0997">Cell inner membrane</keyword>
<dbReference type="InterPro" id="IPR007387">
    <property type="entry name" value="TRAP_DctQ"/>
</dbReference>
<reference evidence="11" key="2">
    <citation type="submission" date="2021-04" db="EMBL/GenBank/DDBJ databases">
        <authorList>
            <person name="Liu J."/>
        </authorList>
    </citation>
    <scope>NUCLEOTIDE SEQUENCE</scope>
    <source>
        <strain evidence="11">BAD-6</strain>
    </source>
</reference>
<evidence type="ECO:0000256" key="8">
    <source>
        <dbReference type="ARBA" id="ARBA00038436"/>
    </source>
</evidence>
<evidence type="ECO:0000256" key="6">
    <source>
        <dbReference type="ARBA" id="ARBA00022989"/>
    </source>
</evidence>
<evidence type="ECO:0000256" key="9">
    <source>
        <dbReference type="SAM" id="Phobius"/>
    </source>
</evidence>
<gene>
    <name evidence="11" type="ORF">KCX82_09055</name>
</gene>
<dbReference type="RefSeq" id="WP_227018151.1">
    <property type="nucleotide sequence ID" value="NZ_JAGSND010000005.1"/>
</dbReference>
<evidence type="ECO:0000256" key="2">
    <source>
        <dbReference type="ARBA" id="ARBA00022448"/>
    </source>
</evidence>
<feature type="transmembrane region" description="Helical" evidence="9">
    <location>
        <begin position="130"/>
        <end position="149"/>
    </location>
</feature>
<sequence>MRAITAAFDKIEWLVKILAAAAMFLMTVIVTVCVVKRYCFGTTFIWSDELVRYLLIWSTFLGAAVGFRHFDLVLLDLFIGLLPKKFASFLAIIVHFVTMVFIGYIFYISLNYTLSPAVLFKNSTGLGISMMYPFLALPLGFGLMFLFGIENIPKIINRLKIKNLITEGGER</sequence>
<evidence type="ECO:0000313" key="12">
    <source>
        <dbReference type="Proteomes" id="UP000675664"/>
    </source>
</evidence>
<keyword evidence="12" id="KW-1185">Reference proteome</keyword>
<dbReference type="GO" id="GO:0005886">
    <property type="term" value="C:plasma membrane"/>
    <property type="evidence" value="ECO:0007669"/>
    <property type="project" value="UniProtKB-SubCell"/>
</dbReference>
<evidence type="ECO:0000256" key="5">
    <source>
        <dbReference type="ARBA" id="ARBA00022692"/>
    </source>
</evidence>
<feature type="transmembrane region" description="Helical" evidence="9">
    <location>
        <begin position="86"/>
        <end position="110"/>
    </location>
</feature>
<comment type="subcellular location">
    <subcellularLocation>
        <location evidence="1">Cell inner membrane</location>
        <topology evidence="1">Multi-pass membrane protein</topology>
    </subcellularLocation>
</comment>
<protein>
    <submittedName>
        <fullName evidence="11">TRAP transporter small permease</fullName>
    </submittedName>
</protein>
<feature type="transmembrane region" description="Helical" evidence="9">
    <location>
        <begin position="12"/>
        <end position="38"/>
    </location>
</feature>
<keyword evidence="6 9" id="KW-1133">Transmembrane helix</keyword>
<dbReference type="PANTHER" id="PTHR35011:SF2">
    <property type="entry name" value="2,3-DIKETO-L-GULONATE TRAP TRANSPORTER SMALL PERMEASE PROTEIN YIAM"/>
    <property type="match status" value="1"/>
</dbReference>
<comment type="caution">
    <text evidence="11">The sequence shown here is derived from an EMBL/GenBank/DDBJ whole genome shotgun (WGS) entry which is preliminary data.</text>
</comment>
<evidence type="ECO:0000313" key="11">
    <source>
        <dbReference type="EMBL" id="MBR0598019.1"/>
    </source>
</evidence>
<dbReference type="Pfam" id="PF04290">
    <property type="entry name" value="DctQ"/>
    <property type="match status" value="1"/>
</dbReference>
<accession>A0A8J7VZK5</accession>
<evidence type="ECO:0000256" key="3">
    <source>
        <dbReference type="ARBA" id="ARBA00022475"/>
    </source>
</evidence>
<keyword evidence="3" id="KW-1003">Cell membrane</keyword>
<dbReference type="GO" id="GO:0015740">
    <property type="term" value="P:C4-dicarboxylate transport"/>
    <property type="evidence" value="ECO:0007669"/>
    <property type="project" value="TreeGrafter"/>
</dbReference>
<dbReference type="EMBL" id="JAGSND010000005">
    <property type="protein sequence ID" value="MBR0598019.1"/>
    <property type="molecule type" value="Genomic_DNA"/>
</dbReference>
<evidence type="ECO:0000256" key="1">
    <source>
        <dbReference type="ARBA" id="ARBA00004429"/>
    </source>
</evidence>
<name>A0A8J7VZK5_9FIRM</name>
<keyword evidence="2" id="KW-0813">Transport</keyword>
<evidence type="ECO:0000259" key="10">
    <source>
        <dbReference type="Pfam" id="PF04290"/>
    </source>
</evidence>
<evidence type="ECO:0000256" key="4">
    <source>
        <dbReference type="ARBA" id="ARBA00022519"/>
    </source>
</evidence>
<dbReference type="GO" id="GO:0022857">
    <property type="term" value="F:transmembrane transporter activity"/>
    <property type="evidence" value="ECO:0007669"/>
    <property type="project" value="TreeGrafter"/>
</dbReference>
<dbReference type="Proteomes" id="UP000675664">
    <property type="component" value="Unassembled WGS sequence"/>
</dbReference>
<reference evidence="11" key="1">
    <citation type="submission" date="2021-04" db="EMBL/GenBank/DDBJ databases">
        <title>Sinoanaerobacter chloroacetimidivorans sp. nov., an obligate anaerobic bacterium isolated from anaerobic sludge.</title>
        <authorList>
            <person name="Bao Y."/>
        </authorList>
    </citation>
    <scope>NUCLEOTIDE SEQUENCE</scope>
    <source>
        <strain evidence="11">BAD-6</strain>
    </source>
</reference>
<proteinExistence type="inferred from homology"/>
<feature type="domain" description="Tripartite ATP-independent periplasmic transporters DctQ component" evidence="10">
    <location>
        <begin position="26"/>
        <end position="152"/>
    </location>
</feature>
<evidence type="ECO:0000256" key="7">
    <source>
        <dbReference type="ARBA" id="ARBA00023136"/>
    </source>
</evidence>
<keyword evidence="5 9" id="KW-0812">Transmembrane</keyword>
<feature type="transmembrane region" description="Helical" evidence="9">
    <location>
        <begin position="50"/>
        <end position="74"/>
    </location>
</feature>
<keyword evidence="7 9" id="KW-0472">Membrane</keyword>
<organism evidence="11 12">
    <name type="scientific">Sinanaerobacter chloroacetimidivorans</name>
    <dbReference type="NCBI Taxonomy" id="2818044"/>
    <lineage>
        <taxon>Bacteria</taxon>
        <taxon>Bacillati</taxon>
        <taxon>Bacillota</taxon>
        <taxon>Clostridia</taxon>
        <taxon>Peptostreptococcales</taxon>
        <taxon>Anaerovoracaceae</taxon>
        <taxon>Sinanaerobacter</taxon>
    </lineage>
</organism>
<dbReference type="AlphaFoldDB" id="A0A8J7VZK5"/>
<dbReference type="PANTHER" id="PTHR35011">
    <property type="entry name" value="2,3-DIKETO-L-GULONATE TRAP TRANSPORTER SMALL PERMEASE PROTEIN YIAM"/>
    <property type="match status" value="1"/>
</dbReference>